<comment type="similarity">
    <text evidence="1 2">Belongs to the CutC family.</text>
</comment>
<name>A0A518ARL5_9BACT</name>
<proteinExistence type="inferred from homology"/>
<accession>A0A518ARL5</accession>
<dbReference type="PANTHER" id="PTHR12598:SF0">
    <property type="entry name" value="COPPER HOMEOSTASIS PROTEIN CUTC HOMOLOG"/>
    <property type="match status" value="1"/>
</dbReference>
<dbReference type="EMBL" id="CP036278">
    <property type="protein sequence ID" value="QDU57365.1"/>
    <property type="molecule type" value="Genomic_DNA"/>
</dbReference>
<evidence type="ECO:0000313" key="3">
    <source>
        <dbReference type="EMBL" id="QDU57365.1"/>
    </source>
</evidence>
<dbReference type="Proteomes" id="UP000315750">
    <property type="component" value="Chromosome"/>
</dbReference>
<protein>
    <recommendedName>
        <fullName evidence="2">PF03932 family protein CutC</fullName>
    </recommendedName>
</protein>
<dbReference type="KEGG" id="amuc:Pan181_35800"/>
<comment type="caution">
    <text evidence="2">Once thought to be involved in copper homeostasis, experiments in E.coli have shown this is not the case.</text>
</comment>
<dbReference type="Gene3D" id="3.20.20.380">
    <property type="entry name" value="Copper homeostasis (CutC) domain"/>
    <property type="match status" value="1"/>
</dbReference>
<dbReference type="GO" id="GO:0005507">
    <property type="term" value="F:copper ion binding"/>
    <property type="evidence" value="ECO:0007669"/>
    <property type="project" value="TreeGrafter"/>
</dbReference>
<dbReference type="InterPro" id="IPR036822">
    <property type="entry name" value="CutC-like_dom_sf"/>
</dbReference>
<dbReference type="OrthoDB" id="9815677at2"/>
<dbReference type="PANTHER" id="PTHR12598">
    <property type="entry name" value="COPPER HOMEOSTASIS PROTEIN CUTC"/>
    <property type="match status" value="1"/>
</dbReference>
<gene>
    <name evidence="2 3" type="primary">cutC</name>
    <name evidence="3" type="ORF">Pan181_35800</name>
</gene>
<sequence>MNHPVARRVQLEVCVGSLADATAAASAGANRLELCSALELGGLTPSLALIEQVIDAVDLPVVVMLRPRAGGFCYSPEEHRCMLRDAELALNAGAVGVVFGYLTPTCEIDSLRTRELVDLAGEHSTVFHRAFDSVSDPSAALDTLIDLGVTRVLTTGGAANAIDGADSLGRLVAQSNGRIEVMPGGGVTAANVAQIVTLTGCQQVHAGAATSAQDESIPPEVAAQLCDLKRLTAGQLRVVDQQSVAELSEVLLGLG</sequence>
<evidence type="ECO:0000313" key="4">
    <source>
        <dbReference type="Proteomes" id="UP000315750"/>
    </source>
</evidence>
<comment type="subcellular location">
    <subcellularLocation>
        <location evidence="2">Cytoplasm</location>
    </subcellularLocation>
</comment>
<dbReference type="Pfam" id="PF03932">
    <property type="entry name" value="CutC"/>
    <property type="match status" value="1"/>
</dbReference>
<dbReference type="AlphaFoldDB" id="A0A518ARL5"/>
<keyword evidence="4" id="KW-1185">Reference proteome</keyword>
<dbReference type="HAMAP" id="MF_00795">
    <property type="entry name" value="CutC"/>
    <property type="match status" value="1"/>
</dbReference>
<dbReference type="RefSeq" id="WP_145248484.1">
    <property type="nucleotide sequence ID" value="NZ_CP036278.1"/>
</dbReference>
<evidence type="ECO:0000256" key="2">
    <source>
        <dbReference type="HAMAP-Rule" id="MF_00795"/>
    </source>
</evidence>
<dbReference type="SUPFAM" id="SSF110395">
    <property type="entry name" value="CutC-like"/>
    <property type="match status" value="1"/>
</dbReference>
<keyword evidence="2" id="KW-0963">Cytoplasm</keyword>
<organism evidence="3 4">
    <name type="scientific">Aeoliella mucimassa</name>
    <dbReference type="NCBI Taxonomy" id="2527972"/>
    <lineage>
        <taxon>Bacteria</taxon>
        <taxon>Pseudomonadati</taxon>
        <taxon>Planctomycetota</taxon>
        <taxon>Planctomycetia</taxon>
        <taxon>Pirellulales</taxon>
        <taxon>Lacipirellulaceae</taxon>
        <taxon>Aeoliella</taxon>
    </lineage>
</organism>
<reference evidence="3 4" key="1">
    <citation type="submission" date="2019-02" db="EMBL/GenBank/DDBJ databases">
        <title>Deep-cultivation of Planctomycetes and their phenomic and genomic characterization uncovers novel biology.</title>
        <authorList>
            <person name="Wiegand S."/>
            <person name="Jogler M."/>
            <person name="Boedeker C."/>
            <person name="Pinto D."/>
            <person name="Vollmers J."/>
            <person name="Rivas-Marin E."/>
            <person name="Kohn T."/>
            <person name="Peeters S.H."/>
            <person name="Heuer A."/>
            <person name="Rast P."/>
            <person name="Oberbeckmann S."/>
            <person name="Bunk B."/>
            <person name="Jeske O."/>
            <person name="Meyerdierks A."/>
            <person name="Storesund J.E."/>
            <person name="Kallscheuer N."/>
            <person name="Luecker S."/>
            <person name="Lage O.M."/>
            <person name="Pohl T."/>
            <person name="Merkel B.J."/>
            <person name="Hornburger P."/>
            <person name="Mueller R.-W."/>
            <person name="Bruemmer F."/>
            <person name="Labrenz M."/>
            <person name="Spormann A.M."/>
            <person name="Op den Camp H."/>
            <person name="Overmann J."/>
            <person name="Amann R."/>
            <person name="Jetten M.S.M."/>
            <person name="Mascher T."/>
            <person name="Medema M.H."/>
            <person name="Devos D.P."/>
            <person name="Kaster A.-K."/>
            <person name="Ovreas L."/>
            <person name="Rohde M."/>
            <person name="Galperin M.Y."/>
            <person name="Jogler C."/>
        </authorList>
    </citation>
    <scope>NUCLEOTIDE SEQUENCE [LARGE SCALE GENOMIC DNA]</scope>
    <source>
        <strain evidence="3 4">Pan181</strain>
    </source>
</reference>
<dbReference type="InterPro" id="IPR005627">
    <property type="entry name" value="CutC-like"/>
</dbReference>
<dbReference type="GO" id="GO:0005737">
    <property type="term" value="C:cytoplasm"/>
    <property type="evidence" value="ECO:0007669"/>
    <property type="project" value="UniProtKB-SubCell"/>
</dbReference>
<evidence type="ECO:0000256" key="1">
    <source>
        <dbReference type="ARBA" id="ARBA00007768"/>
    </source>
</evidence>